<dbReference type="AlphaFoldDB" id="A0A1V9GCE9"/>
<gene>
    <name evidence="1" type="ORF">A4R26_00695</name>
</gene>
<name>A0A1V9GCE9_9BACT</name>
<evidence type="ECO:0000313" key="2">
    <source>
        <dbReference type="Proteomes" id="UP000192276"/>
    </source>
</evidence>
<dbReference type="Proteomes" id="UP000192276">
    <property type="component" value="Unassembled WGS sequence"/>
</dbReference>
<proteinExistence type="predicted"/>
<keyword evidence="2" id="KW-1185">Reference proteome</keyword>
<dbReference type="EMBL" id="LWBP01000001">
    <property type="protein sequence ID" value="OQP68361.1"/>
    <property type="molecule type" value="Genomic_DNA"/>
</dbReference>
<organism evidence="1 2">
    <name type="scientific">Niastella populi</name>
    <dbReference type="NCBI Taxonomy" id="550983"/>
    <lineage>
        <taxon>Bacteria</taxon>
        <taxon>Pseudomonadati</taxon>
        <taxon>Bacteroidota</taxon>
        <taxon>Chitinophagia</taxon>
        <taxon>Chitinophagales</taxon>
        <taxon>Chitinophagaceae</taxon>
        <taxon>Niastella</taxon>
    </lineage>
</organism>
<accession>A0A1V9GCE9</accession>
<evidence type="ECO:0000313" key="1">
    <source>
        <dbReference type="EMBL" id="OQP68361.1"/>
    </source>
</evidence>
<reference evidence="2" key="1">
    <citation type="submission" date="2016-04" db="EMBL/GenBank/DDBJ databases">
        <authorList>
            <person name="Chen L."/>
            <person name="Zhuang W."/>
            <person name="Wang G."/>
        </authorList>
    </citation>
    <scope>NUCLEOTIDE SEQUENCE [LARGE SCALE GENOMIC DNA]</scope>
    <source>
        <strain evidence="2">208</strain>
    </source>
</reference>
<protein>
    <submittedName>
        <fullName evidence="1">Uncharacterized protein</fullName>
    </submittedName>
</protein>
<comment type="caution">
    <text evidence="1">The sequence shown here is derived from an EMBL/GenBank/DDBJ whole genome shotgun (WGS) entry which is preliminary data.</text>
</comment>
<sequence>MGIGTRNPAKSVNAIMNTDTTQKKSDKGLQFSLKLHNDADTAVVIVNPLDLLRISVFDAAWKEIQFPYRGRRQGHDREWTNNTFVVNHIKINGRATDVNTFIKDYYITLPGNSKVEIFMGITKVVKPGAVMPLTVEQMITVPSGIYKVDLVCALMEGQSSVILHMPLVNIHYK</sequence>